<comment type="caution">
    <text evidence="10">The sequence shown here is derived from an EMBL/GenBank/DDBJ whole genome shotgun (WGS) entry which is preliminary data.</text>
</comment>
<evidence type="ECO:0000256" key="4">
    <source>
        <dbReference type="ARBA" id="ARBA00022475"/>
    </source>
</evidence>
<evidence type="ECO:0000256" key="6">
    <source>
        <dbReference type="ARBA" id="ARBA00022989"/>
    </source>
</evidence>
<dbReference type="GO" id="GO:0005886">
    <property type="term" value="C:plasma membrane"/>
    <property type="evidence" value="ECO:0007669"/>
    <property type="project" value="UniProtKB-SubCell"/>
</dbReference>
<feature type="transmembrane region" description="Helical" evidence="9">
    <location>
        <begin position="87"/>
        <end position="109"/>
    </location>
</feature>
<dbReference type="Proteomes" id="UP000824220">
    <property type="component" value="Unassembled WGS sequence"/>
</dbReference>
<dbReference type="PIRSF" id="PIRSF016661">
    <property type="entry name" value="BioY"/>
    <property type="match status" value="1"/>
</dbReference>
<evidence type="ECO:0000313" key="10">
    <source>
        <dbReference type="EMBL" id="HJA05074.1"/>
    </source>
</evidence>
<accession>A0A9D2H798</accession>
<reference evidence="10" key="2">
    <citation type="submission" date="2021-04" db="EMBL/GenBank/DDBJ databases">
        <authorList>
            <person name="Gilroy R."/>
        </authorList>
    </citation>
    <scope>NUCLEOTIDE SEQUENCE</scope>
    <source>
        <strain evidence="10">ChiHjej8B7-3636</strain>
    </source>
</reference>
<dbReference type="InterPro" id="IPR003784">
    <property type="entry name" value="BioY"/>
</dbReference>
<feature type="transmembrane region" description="Helical" evidence="9">
    <location>
        <begin position="36"/>
        <end position="54"/>
    </location>
</feature>
<evidence type="ECO:0000256" key="2">
    <source>
        <dbReference type="ARBA" id="ARBA00010692"/>
    </source>
</evidence>
<comment type="subcellular location">
    <subcellularLocation>
        <location evidence="1 8">Cell membrane</location>
        <topology evidence="1 8">Multi-pass membrane protein</topology>
    </subcellularLocation>
</comment>
<dbReference type="PANTHER" id="PTHR34295">
    <property type="entry name" value="BIOTIN TRANSPORTER BIOY"/>
    <property type="match status" value="1"/>
</dbReference>
<evidence type="ECO:0000256" key="5">
    <source>
        <dbReference type="ARBA" id="ARBA00022692"/>
    </source>
</evidence>
<gene>
    <name evidence="10" type="ORF">H9800_09485</name>
</gene>
<feature type="transmembrane region" description="Helical" evidence="9">
    <location>
        <begin position="12"/>
        <end position="30"/>
    </location>
</feature>
<evidence type="ECO:0000256" key="1">
    <source>
        <dbReference type="ARBA" id="ARBA00004651"/>
    </source>
</evidence>
<evidence type="ECO:0000256" key="3">
    <source>
        <dbReference type="ARBA" id="ARBA00022448"/>
    </source>
</evidence>
<evidence type="ECO:0000256" key="7">
    <source>
        <dbReference type="ARBA" id="ARBA00023136"/>
    </source>
</evidence>
<keyword evidence="4 8" id="KW-1003">Cell membrane</keyword>
<keyword evidence="7 8" id="KW-0472">Membrane</keyword>
<keyword evidence="6 9" id="KW-1133">Transmembrane helix</keyword>
<keyword evidence="5 9" id="KW-0812">Transmembrane</keyword>
<evidence type="ECO:0000313" key="11">
    <source>
        <dbReference type="Proteomes" id="UP000824220"/>
    </source>
</evidence>
<comment type="similarity">
    <text evidence="2 8">Belongs to the BioY family.</text>
</comment>
<name>A0A9D2H798_9MICO</name>
<feature type="transmembrane region" description="Helical" evidence="9">
    <location>
        <begin position="162"/>
        <end position="180"/>
    </location>
</feature>
<protein>
    <recommendedName>
        <fullName evidence="8">Biotin transporter</fullName>
    </recommendedName>
</protein>
<dbReference type="Pfam" id="PF02632">
    <property type="entry name" value="BioY"/>
    <property type="match status" value="1"/>
</dbReference>
<dbReference type="AlphaFoldDB" id="A0A9D2H798"/>
<dbReference type="GO" id="GO:0015225">
    <property type="term" value="F:biotin transmembrane transporter activity"/>
    <property type="evidence" value="ECO:0007669"/>
    <property type="project" value="UniProtKB-UniRule"/>
</dbReference>
<feature type="transmembrane region" description="Helical" evidence="9">
    <location>
        <begin position="61"/>
        <end position="81"/>
    </location>
</feature>
<dbReference type="Gene3D" id="1.10.1760.20">
    <property type="match status" value="1"/>
</dbReference>
<feature type="transmembrane region" description="Helical" evidence="9">
    <location>
        <begin position="121"/>
        <end position="142"/>
    </location>
</feature>
<organism evidence="10 11">
    <name type="scientific">Candidatus Microbacterium stercoravium</name>
    <dbReference type="NCBI Taxonomy" id="2838697"/>
    <lineage>
        <taxon>Bacteria</taxon>
        <taxon>Bacillati</taxon>
        <taxon>Actinomycetota</taxon>
        <taxon>Actinomycetes</taxon>
        <taxon>Micrococcales</taxon>
        <taxon>Microbacteriaceae</taxon>
        <taxon>Microbacterium</taxon>
    </lineage>
</organism>
<evidence type="ECO:0000256" key="9">
    <source>
        <dbReference type="SAM" id="Phobius"/>
    </source>
</evidence>
<sequence length="199" mass="19693">MSTTKDPWVARDLARVAVFAALIAALGLMGPIPVPGLVPITAQTLGVMLAGTVLGWKRGAAAVGIVLILVAIGLPVLAGGGGGFGSFFGATGGYLIGWLFGAAVAGAIAHSGPLSWWRVGLGALIGGIPAIYAFGLPVQSLVAGQPLGVSALQSVVFLPGDAVKVVVATFLTIVLARAYPPALPATVRAKRSVPAPGAA</sequence>
<proteinExistence type="inferred from homology"/>
<evidence type="ECO:0000256" key="8">
    <source>
        <dbReference type="PIRNR" id="PIRNR016661"/>
    </source>
</evidence>
<dbReference type="EMBL" id="DXAM01000135">
    <property type="protein sequence ID" value="HJA05074.1"/>
    <property type="molecule type" value="Genomic_DNA"/>
</dbReference>
<dbReference type="PANTHER" id="PTHR34295:SF4">
    <property type="entry name" value="BIOTIN TRANSPORTER BIOY-RELATED"/>
    <property type="match status" value="1"/>
</dbReference>
<keyword evidence="3 8" id="KW-0813">Transport</keyword>
<reference evidence="10" key="1">
    <citation type="journal article" date="2021" name="PeerJ">
        <title>Extensive microbial diversity within the chicken gut microbiome revealed by metagenomics and culture.</title>
        <authorList>
            <person name="Gilroy R."/>
            <person name="Ravi A."/>
            <person name="Getino M."/>
            <person name="Pursley I."/>
            <person name="Horton D.L."/>
            <person name="Alikhan N.F."/>
            <person name="Baker D."/>
            <person name="Gharbi K."/>
            <person name="Hall N."/>
            <person name="Watson M."/>
            <person name="Adriaenssens E.M."/>
            <person name="Foster-Nyarko E."/>
            <person name="Jarju S."/>
            <person name="Secka A."/>
            <person name="Antonio M."/>
            <person name="Oren A."/>
            <person name="Chaudhuri R.R."/>
            <person name="La Ragione R."/>
            <person name="Hildebrand F."/>
            <person name="Pallen M.J."/>
        </authorList>
    </citation>
    <scope>NUCLEOTIDE SEQUENCE</scope>
    <source>
        <strain evidence="10">ChiHjej8B7-3636</strain>
    </source>
</reference>